<gene>
    <name evidence="1" type="ORF">XFF6991_180283</name>
</gene>
<evidence type="ECO:0000313" key="1">
    <source>
        <dbReference type="EMBL" id="SOO23172.1"/>
    </source>
</evidence>
<protein>
    <submittedName>
        <fullName evidence="1">Uncharacterized protein</fullName>
    </submittedName>
</protein>
<dbReference type="Proteomes" id="UP000234345">
    <property type="component" value="Unassembled WGS sequence"/>
</dbReference>
<reference evidence="1 2" key="1">
    <citation type="submission" date="2017-10" db="EMBL/GenBank/DDBJ databases">
        <authorList>
            <person name="Regsiter A."/>
            <person name="William W."/>
        </authorList>
    </citation>
    <scope>NUCLEOTIDE SEQUENCE [LARGE SCALE GENOMIC DNA]</scope>
    <source>
        <strain evidence="1 2">CFBP6991</strain>
    </source>
</reference>
<comment type="caution">
    <text evidence="1">The sequence shown here is derived from an EMBL/GenBank/DDBJ whole genome shotgun (WGS) entry which is preliminary data.</text>
</comment>
<accession>A0A7Z7NFU4</accession>
<organism evidence="1 2">
    <name type="scientific">Xanthomonas campestris pv. phaseoli</name>
    <dbReference type="NCBI Taxonomy" id="317013"/>
    <lineage>
        <taxon>Bacteria</taxon>
        <taxon>Pseudomonadati</taxon>
        <taxon>Pseudomonadota</taxon>
        <taxon>Gammaproteobacteria</taxon>
        <taxon>Lysobacterales</taxon>
        <taxon>Lysobacteraceae</taxon>
        <taxon>Xanthomonas</taxon>
    </lineage>
</organism>
<name>A0A7Z7NFU4_XANCH</name>
<dbReference type="EMBL" id="OCZC01000046">
    <property type="protein sequence ID" value="SOO23172.1"/>
    <property type="molecule type" value="Genomic_DNA"/>
</dbReference>
<dbReference type="AlphaFoldDB" id="A0A7Z7NFU4"/>
<evidence type="ECO:0000313" key="2">
    <source>
        <dbReference type="Proteomes" id="UP000234345"/>
    </source>
</evidence>
<proteinExistence type="predicted"/>
<sequence>MSAWGGMQASQATVGQRQDLRELMHLHRQASARAMRRLSRRAAGHCIHVPRRAMSHYLHLHPHLPPIDASVEASA</sequence>